<protein>
    <submittedName>
        <fullName evidence="2">Uncharacterized protein</fullName>
    </submittedName>
</protein>
<accession>A0A2H3AYY4</accession>
<evidence type="ECO:0000313" key="2">
    <source>
        <dbReference type="EMBL" id="PBK63871.1"/>
    </source>
</evidence>
<name>A0A2H3AYY4_9AGAR</name>
<feature type="region of interest" description="Disordered" evidence="1">
    <location>
        <begin position="1"/>
        <end position="50"/>
    </location>
</feature>
<feature type="region of interest" description="Disordered" evidence="1">
    <location>
        <begin position="87"/>
        <end position="107"/>
    </location>
</feature>
<feature type="compositionally biased region" description="Polar residues" evidence="1">
    <location>
        <begin position="22"/>
        <end position="34"/>
    </location>
</feature>
<dbReference type="EMBL" id="KZ293455">
    <property type="protein sequence ID" value="PBK63871.1"/>
    <property type="molecule type" value="Genomic_DNA"/>
</dbReference>
<organism evidence="2 3">
    <name type="scientific">Armillaria solidipes</name>
    <dbReference type="NCBI Taxonomy" id="1076256"/>
    <lineage>
        <taxon>Eukaryota</taxon>
        <taxon>Fungi</taxon>
        <taxon>Dikarya</taxon>
        <taxon>Basidiomycota</taxon>
        <taxon>Agaricomycotina</taxon>
        <taxon>Agaricomycetes</taxon>
        <taxon>Agaricomycetidae</taxon>
        <taxon>Agaricales</taxon>
        <taxon>Marasmiineae</taxon>
        <taxon>Physalacriaceae</taxon>
        <taxon>Armillaria</taxon>
    </lineage>
</organism>
<keyword evidence="3" id="KW-1185">Reference proteome</keyword>
<dbReference type="AlphaFoldDB" id="A0A2H3AYY4"/>
<proteinExistence type="predicted"/>
<evidence type="ECO:0000256" key="1">
    <source>
        <dbReference type="SAM" id="MobiDB-lite"/>
    </source>
</evidence>
<gene>
    <name evidence="2" type="ORF">ARMSODRAFT_1023525</name>
</gene>
<reference evidence="3" key="1">
    <citation type="journal article" date="2017" name="Nat. Ecol. Evol.">
        <title>Genome expansion and lineage-specific genetic innovations in the forest pathogenic fungi Armillaria.</title>
        <authorList>
            <person name="Sipos G."/>
            <person name="Prasanna A.N."/>
            <person name="Walter M.C."/>
            <person name="O'Connor E."/>
            <person name="Balint B."/>
            <person name="Krizsan K."/>
            <person name="Kiss B."/>
            <person name="Hess J."/>
            <person name="Varga T."/>
            <person name="Slot J."/>
            <person name="Riley R."/>
            <person name="Boka B."/>
            <person name="Rigling D."/>
            <person name="Barry K."/>
            <person name="Lee J."/>
            <person name="Mihaltcheva S."/>
            <person name="LaButti K."/>
            <person name="Lipzen A."/>
            <person name="Waldron R."/>
            <person name="Moloney N.M."/>
            <person name="Sperisen C."/>
            <person name="Kredics L."/>
            <person name="Vagvoelgyi C."/>
            <person name="Patrignani A."/>
            <person name="Fitzpatrick D."/>
            <person name="Nagy I."/>
            <person name="Doyle S."/>
            <person name="Anderson J.B."/>
            <person name="Grigoriev I.V."/>
            <person name="Gueldener U."/>
            <person name="Muensterkoetter M."/>
            <person name="Nagy L.G."/>
        </authorList>
    </citation>
    <scope>NUCLEOTIDE SEQUENCE [LARGE SCALE GENOMIC DNA]</scope>
    <source>
        <strain evidence="3">28-4</strain>
    </source>
</reference>
<evidence type="ECO:0000313" key="3">
    <source>
        <dbReference type="Proteomes" id="UP000218334"/>
    </source>
</evidence>
<dbReference type="Proteomes" id="UP000218334">
    <property type="component" value="Unassembled WGS sequence"/>
</dbReference>
<feature type="compositionally biased region" description="Basic and acidic residues" evidence="1">
    <location>
        <begin position="1"/>
        <end position="11"/>
    </location>
</feature>
<sequence length="130" mass="14298">MSTFKPDKWITETHPSLYKELSSGTLEDSTSGTEEPSDPFANGAPDDDSDIPLEVIVDLVQSRGTDLDQGYVVNAVDGAVVRSTVAEADDASAVSHKEDPEPELEMPVVSKRGRRIKRSTWYGNDDWERS</sequence>